<dbReference type="Proteomes" id="UP000494205">
    <property type="component" value="Unassembled WGS sequence"/>
</dbReference>
<gene>
    <name evidence="1" type="ORF">LMG27174_02087</name>
</gene>
<organism evidence="1 2">
    <name type="scientific">Paraburkholderia rhynchosiae</name>
    <dbReference type="NCBI Taxonomy" id="487049"/>
    <lineage>
        <taxon>Bacteria</taxon>
        <taxon>Pseudomonadati</taxon>
        <taxon>Pseudomonadota</taxon>
        <taxon>Betaproteobacteria</taxon>
        <taxon>Burkholderiales</taxon>
        <taxon>Burkholderiaceae</taxon>
        <taxon>Paraburkholderia</taxon>
    </lineage>
</organism>
<proteinExistence type="predicted"/>
<dbReference type="AlphaFoldDB" id="A0A6J5AH83"/>
<dbReference type="EMBL" id="CADIJZ010000006">
    <property type="protein sequence ID" value="CAB3669718.1"/>
    <property type="molecule type" value="Genomic_DNA"/>
</dbReference>
<protein>
    <submittedName>
        <fullName evidence="1">Uncharacterized protein</fullName>
    </submittedName>
</protein>
<name>A0A6J5AH83_9BURK</name>
<evidence type="ECO:0000313" key="1">
    <source>
        <dbReference type="EMBL" id="CAB3669718.1"/>
    </source>
</evidence>
<evidence type="ECO:0000313" key="2">
    <source>
        <dbReference type="Proteomes" id="UP000494205"/>
    </source>
</evidence>
<reference evidence="1 2" key="1">
    <citation type="submission" date="2020-04" db="EMBL/GenBank/DDBJ databases">
        <authorList>
            <person name="De Canck E."/>
        </authorList>
    </citation>
    <scope>NUCLEOTIDE SEQUENCE [LARGE SCALE GENOMIC DNA]</scope>
    <source>
        <strain evidence="1 2">LMG 27174</strain>
    </source>
</reference>
<accession>A0A6J5AH83</accession>
<sequence length="92" mass="10339">MTVDHWSTWRRKDVLWTEHNCFRSAIFNHACGLVGLWELACGGVQTRCQQLSTKVPEGPACAVSYALPYDTGNVTALFIRRSYGTVDFRTGL</sequence>